<keyword evidence="4" id="KW-1003">Cell membrane</keyword>
<evidence type="ECO:0000256" key="8">
    <source>
        <dbReference type="SAM" id="Phobius"/>
    </source>
</evidence>
<protein>
    <submittedName>
        <fullName evidence="9">Putative ABC transporter permease protein</fullName>
    </submittedName>
</protein>
<keyword evidence="5 8" id="KW-0812">Transmembrane</keyword>
<feature type="transmembrane region" description="Helical" evidence="8">
    <location>
        <begin position="164"/>
        <end position="188"/>
    </location>
</feature>
<evidence type="ECO:0000256" key="7">
    <source>
        <dbReference type="ARBA" id="ARBA00023136"/>
    </source>
</evidence>
<feature type="transmembrane region" description="Helical" evidence="8">
    <location>
        <begin position="296"/>
        <end position="321"/>
    </location>
</feature>
<dbReference type="Pfam" id="PF01032">
    <property type="entry name" value="FecCD"/>
    <property type="match status" value="1"/>
</dbReference>
<dbReference type="CDD" id="cd06550">
    <property type="entry name" value="TM_ABC_iron-siderophores_like"/>
    <property type="match status" value="1"/>
</dbReference>
<feature type="transmembrane region" description="Helical" evidence="8">
    <location>
        <begin position="111"/>
        <end position="132"/>
    </location>
</feature>
<proteinExistence type="inferred from homology"/>
<organism evidence="9 10">
    <name type="scientific">Austwickia chelonae NBRC 105200</name>
    <dbReference type="NCBI Taxonomy" id="1184607"/>
    <lineage>
        <taxon>Bacteria</taxon>
        <taxon>Bacillati</taxon>
        <taxon>Actinomycetota</taxon>
        <taxon>Actinomycetes</taxon>
        <taxon>Micrococcales</taxon>
        <taxon>Dermatophilaceae</taxon>
        <taxon>Austwickia</taxon>
    </lineage>
</organism>
<keyword evidence="7 8" id="KW-0472">Membrane</keyword>
<sequence length="352" mass="35973">MPASLRSPERAPASIRWRVRRRLALLSIALVLAPIICMHFGAAKVSVAQIAQVMLSHLPSSGITPPSPIADALIWDNRAPRVLAGLGIGAILAVGGSALQAMTRNPLAEPYVLGVSSGASAGAATSVVLLGVAHGAGLSAMAFLGAALATALVLAVGGGRNQGVLHLVLAGLACGFIFQSMTNLIVFSSADPETARSVMFWMLGSLSHSTWESAWAAALVALILTVLFWVAAPLLDAVSSGDTTALTVGIDPVRIRLVITLVVSAAVAVAVATAGGIGFVGLVVPHLCRHFLARNHRVLVVGTAMSGGIFLVVADTVARVIFAPSEIPIGVVTGLVGAPILLVMIRSMKAPR</sequence>
<dbReference type="EMBL" id="BAGZ01000008">
    <property type="protein sequence ID" value="GAB77887.1"/>
    <property type="molecule type" value="Genomic_DNA"/>
</dbReference>
<evidence type="ECO:0000256" key="3">
    <source>
        <dbReference type="ARBA" id="ARBA00022448"/>
    </source>
</evidence>
<dbReference type="SUPFAM" id="SSF81345">
    <property type="entry name" value="ABC transporter involved in vitamin B12 uptake, BtuC"/>
    <property type="match status" value="1"/>
</dbReference>
<accession>K6W7S9</accession>
<dbReference type="PANTHER" id="PTHR30472">
    <property type="entry name" value="FERRIC ENTEROBACTIN TRANSPORT SYSTEM PERMEASE PROTEIN"/>
    <property type="match status" value="1"/>
</dbReference>
<evidence type="ECO:0000256" key="6">
    <source>
        <dbReference type="ARBA" id="ARBA00022989"/>
    </source>
</evidence>
<evidence type="ECO:0000313" key="10">
    <source>
        <dbReference type="Proteomes" id="UP000008495"/>
    </source>
</evidence>
<gene>
    <name evidence="9" type="ORF">AUCHE_08_01300</name>
</gene>
<evidence type="ECO:0000256" key="4">
    <source>
        <dbReference type="ARBA" id="ARBA00022475"/>
    </source>
</evidence>
<dbReference type="STRING" id="100225.SAMN05421595_0398"/>
<dbReference type="GO" id="GO:0033214">
    <property type="term" value="P:siderophore-iron import into cell"/>
    <property type="evidence" value="ECO:0007669"/>
    <property type="project" value="TreeGrafter"/>
</dbReference>
<feature type="transmembrane region" description="Helical" evidence="8">
    <location>
        <begin position="82"/>
        <end position="99"/>
    </location>
</feature>
<keyword evidence="6 8" id="KW-1133">Transmembrane helix</keyword>
<evidence type="ECO:0000313" key="9">
    <source>
        <dbReference type="EMBL" id="GAB77887.1"/>
    </source>
</evidence>
<comment type="similarity">
    <text evidence="2">Belongs to the binding-protein-dependent transport system permease family. FecCD subfamily.</text>
</comment>
<dbReference type="eggNOG" id="COG0609">
    <property type="taxonomic scope" value="Bacteria"/>
</dbReference>
<dbReference type="GO" id="GO:0005886">
    <property type="term" value="C:plasma membrane"/>
    <property type="evidence" value="ECO:0007669"/>
    <property type="project" value="UniProtKB-SubCell"/>
</dbReference>
<comment type="caution">
    <text evidence="9">The sequence shown here is derived from an EMBL/GenBank/DDBJ whole genome shotgun (WGS) entry which is preliminary data.</text>
</comment>
<dbReference type="RefSeq" id="WP_006502639.1">
    <property type="nucleotide sequence ID" value="NZ_BAGZ01000008.1"/>
</dbReference>
<keyword evidence="10" id="KW-1185">Reference proteome</keyword>
<dbReference type="Proteomes" id="UP000008495">
    <property type="component" value="Unassembled WGS sequence"/>
</dbReference>
<evidence type="ECO:0000256" key="1">
    <source>
        <dbReference type="ARBA" id="ARBA00004651"/>
    </source>
</evidence>
<dbReference type="InterPro" id="IPR037294">
    <property type="entry name" value="ABC_BtuC-like"/>
</dbReference>
<dbReference type="PANTHER" id="PTHR30472:SF67">
    <property type="entry name" value="PERMEASE OF ABC TRANSPORTER-RELATED"/>
    <property type="match status" value="1"/>
</dbReference>
<evidence type="ECO:0000256" key="2">
    <source>
        <dbReference type="ARBA" id="ARBA00007935"/>
    </source>
</evidence>
<feature type="transmembrane region" description="Helical" evidence="8">
    <location>
        <begin position="216"/>
        <end position="235"/>
    </location>
</feature>
<feature type="transmembrane region" description="Helical" evidence="8">
    <location>
        <begin position="138"/>
        <end position="157"/>
    </location>
</feature>
<feature type="transmembrane region" description="Helical" evidence="8">
    <location>
        <begin position="327"/>
        <end position="345"/>
    </location>
</feature>
<comment type="subcellular location">
    <subcellularLocation>
        <location evidence="1">Cell membrane</location>
        <topology evidence="1">Multi-pass membrane protein</topology>
    </subcellularLocation>
</comment>
<dbReference type="GO" id="GO:0022857">
    <property type="term" value="F:transmembrane transporter activity"/>
    <property type="evidence" value="ECO:0007669"/>
    <property type="project" value="InterPro"/>
</dbReference>
<dbReference type="AlphaFoldDB" id="K6W7S9"/>
<reference evidence="9 10" key="1">
    <citation type="submission" date="2012-08" db="EMBL/GenBank/DDBJ databases">
        <title>Whole genome shotgun sequence of Austwickia chelonae NBRC 105200.</title>
        <authorList>
            <person name="Yoshida I."/>
            <person name="Hosoyama A."/>
            <person name="Tsuchikane K."/>
            <person name="Katsumata H."/>
            <person name="Ando Y."/>
            <person name="Ohji S."/>
            <person name="Hamada M."/>
            <person name="Tamura T."/>
            <person name="Yamazoe A."/>
            <person name="Yamazaki S."/>
            <person name="Fujita N."/>
        </authorList>
    </citation>
    <scope>NUCLEOTIDE SEQUENCE [LARGE SCALE GENOMIC DNA]</scope>
    <source>
        <strain evidence="9 10">NBRC 105200</strain>
    </source>
</reference>
<keyword evidence="3" id="KW-0813">Transport</keyword>
<dbReference type="Gene3D" id="1.10.3470.10">
    <property type="entry name" value="ABC transporter involved in vitamin B12 uptake, BtuC"/>
    <property type="match status" value="1"/>
</dbReference>
<name>K6W7S9_9MICO</name>
<dbReference type="InterPro" id="IPR000522">
    <property type="entry name" value="ABC_transptr_permease_BtuC"/>
</dbReference>
<evidence type="ECO:0000256" key="5">
    <source>
        <dbReference type="ARBA" id="ARBA00022692"/>
    </source>
</evidence>
<feature type="transmembrane region" description="Helical" evidence="8">
    <location>
        <begin position="255"/>
        <end position="284"/>
    </location>
</feature>